<feature type="transmembrane region" description="Helical" evidence="21">
    <location>
        <begin position="422"/>
        <end position="444"/>
    </location>
</feature>
<evidence type="ECO:0000256" key="3">
    <source>
        <dbReference type="ARBA" id="ARBA00022475"/>
    </source>
</evidence>
<dbReference type="InterPro" id="IPR008347">
    <property type="entry name" value="TrpV1-4"/>
</dbReference>
<evidence type="ECO:0000256" key="18">
    <source>
        <dbReference type="ARBA" id="ARBA00036634"/>
    </source>
</evidence>
<reference evidence="23" key="1">
    <citation type="submission" date="2020-07" db="EMBL/GenBank/DDBJ databases">
        <title>Clarias magur genome sequencing, assembly and annotation.</title>
        <authorList>
            <person name="Kushwaha B."/>
            <person name="Kumar R."/>
            <person name="Das P."/>
            <person name="Joshi C.G."/>
            <person name="Kumar D."/>
            <person name="Nagpure N.S."/>
            <person name="Pandey M."/>
            <person name="Agarwal S."/>
            <person name="Srivastava S."/>
            <person name="Singh M."/>
            <person name="Sahoo L."/>
            <person name="Jayasankar P."/>
            <person name="Meher P.K."/>
            <person name="Koringa P.G."/>
            <person name="Iquebal M.A."/>
            <person name="Das S.P."/>
            <person name="Bit A."/>
            <person name="Patnaik S."/>
            <person name="Patel N."/>
            <person name="Shah T.M."/>
            <person name="Hinsu A."/>
            <person name="Jena J.K."/>
        </authorList>
    </citation>
    <scope>NUCLEOTIDE SEQUENCE</scope>
    <source>
        <strain evidence="23">CIFAMagur01</strain>
        <tissue evidence="23">Testis</tissue>
    </source>
</reference>
<feature type="transmembrane region" description="Helical" evidence="21">
    <location>
        <begin position="351"/>
        <end position="376"/>
    </location>
</feature>
<feature type="transmembrane region" description="Helical" evidence="21">
    <location>
        <begin position="317"/>
        <end position="339"/>
    </location>
</feature>
<evidence type="ECO:0000256" key="1">
    <source>
        <dbReference type="ARBA" id="ARBA00004651"/>
    </source>
</evidence>
<feature type="transmembrane region" description="Helical" evidence="21">
    <location>
        <begin position="382"/>
        <end position="401"/>
    </location>
</feature>
<evidence type="ECO:0000313" key="24">
    <source>
        <dbReference type="Proteomes" id="UP000727407"/>
    </source>
</evidence>
<evidence type="ECO:0000256" key="12">
    <source>
        <dbReference type="ARBA" id="ARBA00022860"/>
    </source>
</evidence>
<accession>A0A8J4UKE4</accession>
<dbReference type="Gene3D" id="1.25.40.20">
    <property type="entry name" value="Ankyrin repeat-containing domain"/>
    <property type="match status" value="2"/>
</dbReference>
<name>A0A8J4UKE4_CLAMG</name>
<dbReference type="FunFam" id="1.25.40.20:FF:000018">
    <property type="entry name" value="Transient receptor potential cation channel subfamily V member 1"/>
    <property type="match status" value="1"/>
</dbReference>
<evidence type="ECO:0000256" key="15">
    <source>
        <dbReference type="ARBA" id="ARBA00023065"/>
    </source>
</evidence>
<keyword evidence="15" id="KW-0406">Ion transport</keyword>
<dbReference type="InterPro" id="IPR024862">
    <property type="entry name" value="TRPV"/>
</dbReference>
<comment type="catalytic activity">
    <reaction evidence="18">
        <text>Ca(2+)(in) = Ca(2+)(out)</text>
        <dbReference type="Rhea" id="RHEA:29671"/>
        <dbReference type="ChEBI" id="CHEBI:29108"/>
    </reaction>
</comment>
<keyword evidence="16 21" id="KW-0472">Membrane</keyword>
<keyword evidence="5" id="KW-0107">Calcium channel</keyword>
<protein>
    <submittedName>
        <fullName evidence="23">Transient receptor potential cation channel subfamily V member 1-like isoform X1</fullName>
    </submittedName>
</protein>
<feature type="transmembrane region" description="Helical" evidence="21">
    <location>
        <begin position="1224"/>
        <end position="1247"/>
    </location>
</feature>
<keyword evidence="7" id="KW-0479">Metal-binding</keyword>
<keyword evidence="11" id="KW-0067">ATP-binding</keyword>
<dbReference type="InterPro" id="IPR005821">
    <property type="entry name" value="Ion_trans_dom"/>
</dbReference>
<dbReference type="GO" id="GO:0046872">
    <property type="term" value="F:metal ion binding"/>
    <property type="evidence" value="ECO:0007669"/>
    <property type="project" value="UniProtKB-KW"/>
</dbReference>
<feature type="transmembrane region" description="Helical" evidence="21">
    <location>
        <begin position="1057"/>
        <end position="1077"/>
    </location>
</feature>
<feature type="domain" description="Ion transport" evidence="22">
    <location>
        <begin position="357"/>
        <end position="529"/>
    </location>
</feature>
<dbReference type="GO" id="GO:0005524">
    <property type="term" value="F:ATP binding"/>
    <property type="evidence" value="ECO:0007669"/>
    <property type="project" value="UniProtKB-KW"/>
</dbReference>
<keyword evidence="9" id="KW-0547">Nucleotide-binding</keyword>
<feature type="non-terminal residue" evidence="23">
    <location>
        <position position="1"/>
    </location>
</feature>
<organism evidence="23 24">
    <name type="scientific">Clarias magur</name>
    <name type="common">Asian catfish</name>
    <name type="synonym">Macropteronotus magur</name>
    <dbReference type="NCBI Taxonomy" id="1594786"/>
    <lineage>
        <taxon>Eukaryota</taxon>
        <taxon>Metazoa</taxon>
        <taxon>Chordata</taxon>
        <taxon>Craniata</taxon>
        <taxon>Vertebrata</taxon>
        <taxon>Euteleostomi</taxon>
        <taxon>Actinopterygii</taxon>
        <taxon>Neopterygii</taxon>
        <taxon>Teleostei</taxon>
        <taxon>Ostariophysi</taxon>
        <taxon>Siluriformes</taxon>
        <taxon>Clariidae</taxon>
        <taxon>Clarias</taxon>
    </lineage>
</organism>
<feature type="repeat" description="ANK" evidence="19">
    <location>
        <begin position="51"/>
        <end position="83"/>
    </location>
</feature>
<gene>
    <name evidence="23" type="ORF">DAT39_007145</name>
</gene>
<dbReference type="GO" id="GO:0005262">
    <property type="term" value="F:calcium channel activity"/>
    <property type="evidence" value="ECO:0007669"/>
    <property type="project" value="UniProtKB-KW"/>
</dbReference>
<feature type="transmembrane region" description="Helical" evidence="21">
    <location>
        <begin position="1016"/>
        <end position="1036"/>
    </location>
</feature>
<evidence type="ECO:0000256" key="4">
    <source>
        <dbReference type="ARBA" id="ARBA00022568"/>
    </source>
</evidence>
<feature type="transmembrane region" description="Helical" evidence="21">
    <location>
        <begin position="275"/>
        <end position="297"/>
    </location>
</feature>
<dbReference type="PROSITE" id="PS50088">
    <property type="entry name" value="ANK_REPEAT"/>
    <property type="match status" value="2"/>
</dbReference>
<evidence type="ECO:0000256" key="16">
    <source>
        <dbReference type="ARBA" id="ARBA00023136"/>
    </source>
</evidence>
<evidence type="ECO:0000256" key="19">
    <source>
        <dbReference type="PROSITE-ProRule" id="PRU00023"/>
    </source>
</evidence>
<comment type="subcellular location">
    <subcellularLocation>
        <location evidence="1">Cell membrane</location>
        <topology evidence="1">Multi-pass membrane protein</topology>
    </subcellularLocation>
</comment>
<evidence type="ECO:0000256" key="13">
    <source>
        <dbReference type="ARBA" id="ARBA00022989"/>
    </source>
</evidence>
<feature type="domain" description="Ion transport" evidence="22">
    <location>
        <begin position="986"/>
        <end position="1259"/>
    </location>
</feature>
<feature type="compositionally biased region" description="Polar residues" evidence="20">
    <location>
        <begin position="1154"/>
        <end position="1168"/>
    </location>
</feature>
<dbReference type="PRINTS" id="PR01768">
    <property type="entry name" value="TRPVRECEPTOR"/>
</dbReference>
<evidence type="ECO:0000256" key="8">
    <source>
        <dbReference type="ARBA" id="ARBA00022737"/>
    </source>
</evidence>
<evidence type="ECO:0000313" key="23">
    <source>
        <dbReference type="EMBL" id="KAF5903159.1"/>
    </source>
</evidence>
<evidence type="ECO:0000259" key="22">
    <source>
        <dbReference type="Pfam" id="PF00520"/>
    </source>
</evidence>
<dbReference type="PANTHER" id="PTHR10582:SF5">
    <property type="entry name" value="TRANSIENT RECEPTOR POTENTIAL CATION CHANNEL SUBFAMILY V MEMBER 2"/>
    <property type="match status" value="1"/>
</dbReference>
<dbReference type="EMBL" id="QNUK01000078">
    <property type="protein sequence ID" value="KAF5903159.1"/>
    <property type="molecule type" value="Genomic_DNA"/>
</dbReference>
<keyword evidence="8" id="KW-0677">Repeat</keyword>
<dbReference type="GO" id="GO:0005516">
    <property type="term" value="F:calmodulin binding"/>
    <property type="evidence" value="ECO:0007669"/>
    <property type="project" value="UniProtKB-KW"/>
</dbReference>
<dbReference type="PROSITE" id="PS50297">
    <property type="entry name" value="ANK_REP_REGION"/>
    <property type="match status" value="2"/>
</dbReference>
<dbReference type="InterPro" id="IPR036770">
    <property type="entry name" value="Ankyrin_rpt-contain_sf"/>
</dbReference>
<sequence>MDYCRKGKTVLMKALLNMKNGEIVDRLLGIAEKNNNLHELVNTARTDDCYKGQTALHIAIERRNKAFVNLLIQKGADVHAQACGTFFQPVGENCFYFGELPLSLAACTNQKDIVDLLMDKADLRRTDTLGNTVLHALVMVADNGAENTKFVISMYDYILTKDAVKNSSKKKLEDIENRQGLTPIKLAAKLGKIRLLEHILNREFQEEECRHLSRMFTEWAYGPVSGALYDLNSIDTCEPKSVLEIIIYGPEIPNRLEMLQIEPLNKLLEDKWNRFAKWIFLFKFIAYIIYLSFFTAVSYHREEGTPPFPIKKNGLGYLLLLGQIIMATGSFYFLCIVVVDLYKKRPSLQTLLIDGYCDLLFLLQAVLFMFCAVWYFAGNQEYLTFLVFSVALCWINLLYFSRGSRHMGIYNIMIQRIFLGDIFRFLYVYVVFLIGFSSAVVILLKEPDNGSSSNMTNQNVTETYKSITLTTLELFKFTIGMGDLEFTADYEYKHVFYVLLILYLVLTYILLFNMLIALMSKTVDDMSDESASIWKLQRAITILDIERFAWFLKERLRSGVKKDLGKKKDEDCRWCFRSVTLKMAKNDKEKDSMELVSLETDDRTYEERAKAKALRKDRQAIGKNRTPMDTDLLEDHGEFCPQIRINLKFSKEIQGIEDEADHHKRFNIKRLFDAVSSGDVTRLEGLEEYLCKTNKKLTNCEYRPNGKTALMKALLNLKNGDNKTVEHLLGIAERMGYLDKLVNAAYTDGYYEGQTALHIAIERRNKPFTELLIQKGANVHAKACGTFFQPLSETCFYFGELPLSLAACTNQKDIVDLLMDKADVRCTDTVGNTVLHALVMVADNSSENTDFIASMYDYILTKDAVKNPKEKKLEDIENNQGLTPIKLAAKLGKIGLFESILHREFQQEECRHLSRKFTEWAYGPVYASLYDLDSVDTYEPNSVLEIVVYGTEIPNRPQMLQVEPLNKLLEDKWNRFAYQLFLAKFILYIIYLGIFTTVAFYREEIAPPFSIKRNKVGYLLLAGQVTMALGSLYFFVGGLMNIKRKRPSLQTMLVDGYSELLFLLQAVLFIICMGLYFGERQEYLAFLVLSVALCWVNLLYYSRGTRHMGIYSVMIQRMILSDILRFLFVYAVFLFGFSAAVVTLLESEKPEDSAPQTTSDLRTQQKNRTGGGRSFYEDVPNTSQENSCKKPTYKNLTFTTLELFKFTIGMGDLEFTEQYENKHVFYMLLISYIVLTYILLLNMLIALMSKTVEKMSKESTSIWKLQRAITILDLERYACCLKTKLRSGVKRNLGKKEDDWRWCLRVEEVNWKKWNRNLGIISEDPGECNTVMKTGPQR</sequence>
<feature type="transmembrane region" description="Helical" evidence="21">
    <location>
        <begin position="1083"/>
        <end position="1102"/>
    </location>
</feature>
<evidence type="ECO:0000256" key="20">
    <source>
        <dbReference type="SAM" id="MobiDB-lite"/>
    </source>
</evidence>
<keyword evidence="6 21" id="KW-0812">Transmembrane</keyword>
<dbReference type="NCBIfam" id="TIGR00870">
    <property type="entry name" value="trp"/>
    <property type="match status" value="2"/>
</dbReference>
<dbReference type="InterPro" id="IPR002110">
    <property type="entry name" value="Ankyrin_rpt"/>
</dbReference>
<dbReference type="Proteomes" id="UP000727407">
    <property type="component" value="Unassembled WGS sequence"/>
</dbReference>
<feature type="region of interest" description="Disordered" evidence="20">
    <location>
        <begin position="1151"/>
        <end position="1188"/>
    </location>
</feature>
<evidence type="ECO:0000256" key="14">
    <source>
        <dbReference type="ARBA" id="ARBA00023043"/>
    </source>
</evidence>
<proteinExistence type="predicted"/>
<evidence type="ECO:0000256" key="21">
    <source>
        <dbReference type="SAM" id="Phobius"/>
    </source>
</evidence>
<evidence type="ECO:0000256" key="7">
    <source>
        <dbReference type="ARBA" id="ARBA00022723"/>
    </source>
</evidence>
<keyword evidence="17" id="KW-0407">Ion channel</keyword>
<dbReference type="Pfam" id="PF00520">
    <property type="entry name" value="Ion_trans"/>
    <property type="match status" value="2"/>
</dbReference>
<dbReference type="SUPFAM" id="SSF48403">
    <property type="entry name" value="Ankyrin repeat"/>
    <property type="match status" value="2"/>
</dbReference>
<evidence type="ECO:0000256" key="2">
    <source>
        <dbReference type="ARBA" id="ARBA00022448"/>
    </source>
</evidence>
<keyword evidence="24" id="KW-1185">Reference proteome</keyword>
<feature type="transmembrane region" description="Helical" evidence="21">
    <location>
        <begin position="976"/>
        <end position="1001"/>
    </location>
</feature>
<feature type="transmembrane region" description="Helical" evidence="21">
    <location>
        <begin position="1123"/>
        <end position="1145"/>
    </location>
</feature>
<keyword evidence="14 19" id="KW-0040">ANK repeat</keyword>
<dbReference type="Pfam" id="PF12796">
    <property type="entry name" value="Ank_2"/>
    <property type="match status" value="2"/>
</dbReference>
<evidence type="ECO:0000256" key="11">
    <source>
        <dbReference type="ARBA" id="ARBA00022840"/>
    </source>
</evidence>
<dbReference type="SMART" id="SM00248">
    <property type="entry name" value="ANK"/>
    <property type="match status" value="9"/>
</dbReference>
<dbReference type="GO" id="GO:0098703">
    <property type="term" value="P:calcium ion import across plasma membrane"/>
    <property type="evidence" value="ECO:0007669"/>
    <property type="project" value="TreeGrafter"/>
</dbReference>
<evidence type="ECO:0000256" key="6">
    <source>
        <dbReference type="ARBA" id="ARBA00022692"/>
    </source>
</evidence>
<evidence type="ECO:0000256" key="17">
    <source>
        <dbReference type="ARBA" id="ARBA00023303"/>
    </source>
</evidence>
<evidence type="ECO:0000256" key="10">
    <source>
        <dbReference type="ARBA" id="ARBA00022837"/>
    </source>
</evidence>
<dbReference type="OrthoDB" id="533508at2759"/>
<keyword evidence="12" id="KW-0112">Calmodulin-binding</keyword>
<dbReference type="Gene3D" id="1.10.287.70">
    <property type="match status" value="1"/>
</dbReference>
<keyword evidence="4" id="KW-0109">Calcium transport</keyword>
<comment type="caution">
    <text evidence="23">The sequence shown here is derived from an EMBL/GenBank/DDBJ whole genome shotgun (WGS) entry which is preliminary data.</text>
</comment>
<keyword evidence="13 21" id="KW-1133">Transmembrane helix</keyword>
<evidence type="ECO:0000256" key="5">
    <source>
        <dbReference type="ARBA" id="ARBA00022673"/>
    </source>
</evidence>
<feature type="transmembrane region" description="Helical" evidence="21">
    <location>
        <begin position="495"/>
        <end position="518"/>
    </location>
</feature>
<keyword evidence="3" id="KW-1003">Cell membrane</keyword>
<dbReference type="FunFam" id="1.10.287.70:FF:000074">
    <property type="entry name" value="Transient receptor potential cation channel subfamily V member 1"/>
    <property type="match status" value="2"/>
</dbReference>
<dbReference type="GO" id="GO:0005886">
    <property type="term" value="C:plasma membrane"/>
    <property type="evidence" value="ECO:0007669"/>
    <property type="project" value="UniProtKB-SubCell"/>
</dbReference>
<keyword evidence="10" id="KW-0106">Calcium</keyword>
<keyword evidence="2" id="KW-0813">Transport</keyword>
<feature type="repeat" description="ANK" evidence="19">
    <location>
        <begin position="752"/>
        <end position="784"/>
    </location>
</feature>
<evidence type="ECO:0000256" key="9">
    <source>
        <dbReference type="ARBA" id="ARBA00022741"/>
    </source>
</evidence>
<dbReference type="PANTHER" id="PTHR10582">
    <property type="entry name" value="TRANSIENT RECEPTOR POTENTIAL ION CHANNEL PROTEIN"/>
    <property type="match status" value="1"/>
</dbReference>
<keyword evidence="23" id="KW-0675">Receptor</keyword>